<name>A0A1G2SMQ4_9BACT</name>
<organism evidence="1 2">
    <name type="scientific">Candidatus Yonathbacteria bacterium RIFOXYD1_FULL_52_36</name>
    <dbReference type="NCBI Taxonomy" id="1802730"/>
    <lineage>
        <taxon>Bacteria</taxon>
        <taxon>Candidatus Yonathiibacteriota</taxon>
    </lineage>
</organism>
<accession>A0A1G2SMQ4</accession>
<dbReference type="EMBL" id="MHUZ01000002">
    <property type="protein sequence ID" value="OHA86355.1"/>
    <property type="molecule type" value="Genomic_DNA"/>
</dbReference>
<comment type="caution">
    <text evidence="1">The sequence shown here is derived from an EMBL/GenBank/DDBJ whole genome shotgun (WGS) entry which is preliminary data.</text>
</comment>
<evidence type="ECO:0000313" key="1">
    <source>
        <dbReference type="EMBL" id="OHA86355.1"/>
    </source>
</evidence>
<dbReference type="STRING" id="1802730.A2591_02550"/>
<dbReference type="AlphaFoldDB" id="A0A1G2SMQ4"/>
<reference evidence="1 2" key="1">
    <citation type="journal article" date="2016" name="Nat. Commun.">
        <title>Thousands of microbial genomes shed light on interconnected biogeochemical processes in an aquifer system.</title>
        <authorList>
            <person name="Anantharaman K."/>
            <person name="Brown C.T."/>
            <person name="Hug L.A."/>
            <person name="Sharon I."/>
            <person name="Castelle C.J."/>
            <person name="Probst A.J."/>
            <person name="Thomas B.C."/>
            <person name="Singh A."/>
            <person name="Wilkins M.J."/>
            <person name="Karaoz U."/>
            <person name="Brodie E.L."/>
            <person name="Williams K.H."/>
            <person name="Hubbard S.S."/>
            <person name="Banfield J.F."/>
        </authorList>
    </citation>
    <scope>NUCLEOTIDE SEQUENCE [LARGE SCALE GENOMIC DNA]</scope>
</reference>
<proteinExistence type="predicted"/>
<evidence type="ECO:0000313" key="2">
    <source>
        <dbReference type="Proteomes" id="UP000178168"/>
    </source>
</evidence>
<gene>
    <name evidence="1" type="ORF">A2591_02550</name>
</gene>
<sequence length="92" mass="10590">MKITLYNDRQSMCPVCGYTKLDEPAYDEKGCASFMICPCCGTEFGYDDSTTRHGELRKRWVDAGMKWWSTSLHPPADWNPETQLKNIFSEKA</sequence>
<protein>
    <submittedName>
        <fullName evidence="1">Uncharacterized protein</fullName>
    </submittedName>
</protein>
<dbReference type="Proteomes" id="UP000178168">
    <property type="component" value="Unassembled WGS sequence"/>
</dbReference>